<comment type="caution">
    <text evidence="1">The sequence shown here is derived from an EMBL/GenBank/DDBJ whole genome shotgun (WGS) entry which is preliminary data.</text>
</comment>
<accession>A0A2J8A5Z9</accession>
<reference evidence="1 2" key="1">
    <citation type="journal article" date="2017" name="Mol. Biol. Evol.">
        <title>The 4-celled Tetrabaena socialis nuclear genome reveals the essential components for genetic control of cell number at the origin of multicellularity in the volvocine lineage.</title>
        <authorList>
            <person name="Featherston J."/>
            <person name="Arakaki Y."/>
            <person name="Hanschen E.R."/>
            <person name="Ferris P.J."/>
            <person name="Michod R.E."/>
            <person name="Olson B.J.S.C."/>
            <person name="Nozaki H."/>
            <person name="Durand P.M."/>
        </authorList>
    </citation>
    <scope>NUCLEOTIDE SEQUENCE [LARGE SCALE GENOMIC DNA]</scope>
    <source>
        <strain evidence="1 2">NIES-571</strain>
    </source>
</reference>
<dbReference type="EMBL" id="PGGS01000152">
    <property type="protein sequence ID" value="PNH07956.1"/>
    <property type="molecule type" value="Genomic_DNA"/>
</dbReference>
<organism evidence="1 2">
    <name type="scientific">Tetrabaena socialis</name>
    <dbReference type="NCBI Taxonomy" id="47790"/>
    <lineage>
        <taxon>Eukaryota</taxon>
        <taxon>Viridiplantae</taxon>
        <taxon>Chlorophyta</taxon>
        <taxon>core chlorophytes</taxon>
        <taxon>Chlorophyceae</taxon>
        <taxon>CS clade</taxon>
        <taxon>Chlamydomonadales</taxon>
        <taxon>Tetrabaenaceae</taxon>
        <taxon>Tetrabaena</taxon>
    </lineage>
</organism>
<sequence>MVTVDEAKQAVRNSTSGAELGFLLAYLSSVPCKELAGVDTCGGTTAVAAYVRSKAAAAAGVEPGSTAADGIKLVLKKLDNVLIGQEKFMKEQEKSTKEQKKFMKKQMKEQKKITRELVYDIMRLSYPPRSASSRSGDTRSTAMKAYGVKVEANMVRCMAANVNVPDKDAIAGHILQPHWCGHAEEITGVELDSIDNIIFMHKAIERKFGNYQIIIIPLTEDLYMVHVLDPSIDRKSLIMGGAEIKWQDLERRLITFTTVARPSAKCCAFHAKIALQDAERKKWLKKVMEEQRASQWMGSKEQIEEQIDRPAIEQAANANVPTS</sequence>
<proteinExistence type="predicted"/>
<gene>
    <name evidence="1" type="ORF">TSOC_005541</name>
</gene>
<keyword evidence="2" id="KW-1185">Reference proteome</keyword>
<name>A0A2J8A5Z9_9CHLO</name>
<protein>
    <recommendedName>
        <fullName evidence="3">HNH nuclease domain-containing protein</fullName>
    </recommendedName>
</protein>
<dbReference type="AlphaFoldDB" id="A0A2J8A5Z9"/>
<evidence type="ECO:0000313" key="2">
    <source>
        <dbReference type="Proteomes" id="UP000236333"/>
    </source>
</evidence>
<evidence type="ECO:0000313" key="1">
    <source>
        <dbReference type="EMBL" id="PNH07956.1"/>
    </source>
</evidence>
<dbReference type="Proteomes" id="UP000236333">
    <property type="component" value="Unassembled WGS sequence"/>
</dbReference>
<evidence type="ECO:0008006" key="3">
    <source>
        <dbReference type="Google" id="ProtNLM"/>
    </source>
</evidence>